<dbReference type="PANTHER" id="PTHR11601:SF36">
    <property type="entry name" value="CYSTEINE DESULFURASE NIFS-RELATED"/>
    <property type="match status" value="1"/>
</dbReference>
<evidence type="ECO:0000256" key="2">
    <source>
        <dbReference type="ARBA" id="ARBA00022898"/>
    </source>
</evidence>
<dbReference type="AlphaFoldDB" id="A0AA41X8F0"/>
<comment type="cofactor">
    <cofactor evidence="1">
        <name>pyridoxal 5'-phosphate</name>
        <dbReference type="ChEBI" id="CHEBI:597326"/>
    </cofactor>
</comment>
<evidence type="ECO:0000256" key="1">
    <source>
        <dbReference type="ARBA" id="ARBA00001933"/>
    </source>
</evidence>
<dbReference type="InterPro" id="IPR015424">
    <property type="entry name" value="PyrdxlP-dep_Trfase"/>
</dbReference>
<name>A0AA41X8F0_9BACI</name>
<protein>
    <submittedName>
        <fullName evidence="4">IscS subfamily cysteine desulfurase</fullName>
    </submittedName>
</protein>
<sequence>MIYLDYAATTPMLEESLDTYVQAARTYYGNEQSLHDTGSDAAALLKLCRSTLAKLIGGEARGIYFTSGGSESNYLALHSLLTAHEAKGRHIVTTPLEHASIRNYFQELAKTGYDITYLPVDAAGCVDLSQLEQSLREDTVLVSIQHANSEIGTIQPIARIGKLLKEYGILFHTDCVQTFGKLPIQAEEMGIDSLSISAHKLYGPKGVGACYISPRVCWKPLFDGTSHENGFRPGTVNVPGIAAFLTAAQYSCQGMTQEAVRMQHLRKLLLAELAEVPSVSVLGHPEQVLPHIAGLLIHGMEGQYTMLECNRRGIAISVGSACQIGKQEPSRAILALGRTAAEAKQYVRLSFGRHTTEQHIREVAASLQAIIHNFFGGAV</sequence>
<feature type="domain" description="Aminotransferase class V" evidence="3">
    <location>
        <begin position="2"/>
        <end position="361"/>
    </location>
</feature>
<dbReference type="SUPFAM" id="SSF53383">
    <property type="entry name" value="PLP-dependent transferases"/>
    <property type="match status" value="1"/>
</dbReference>
<dbReference type="EMBL" id="JANCLT010000001">
    <property type="protein sequence ID" value="MCP8967306.1"/>
    <property type="molecule type" value="Genomic_DNA"/>
</dbReference>
<reference evidence="4" key="1">
    <citation type="submission" date="2022-07" db="EMBL/GenBank/DDBJ databases">
        <authorList>
            <person name="Li W.-J."/>
            <person name="Deng Q.-Q."/>
        </authorList>
    </citation>
    <scope>NUCLEOTIDE SEQUENCE</scope>
    <source>
        <strain evidence="4">SYSU M60031</strain>
    </source>
</reference>
<proteinExistence type="predicted"/>
<dbReference type="InterPro" id="IPR016454">
    <property type="entry name" value="Cysteine_dSase"/>
</dbReference>
<dbReference type="Gene3D" id="3.90.1150.10">
    <property type="entry name" value="Aspartate Aminotransferase, domain 1"/>
    <property type="match status" value="1"/>
</dbReference>
<evidence type="ECO:0000259" key="3">
    <source>
        <dbReference type="Pfam" id="PF00266"/>
    </source>
</evidence>
<dbReference type="Pfam" id="PF00266">
    <property type="entry name" value="Aminotran_5"/>
    <property type="match status" value="1"/>
</dbReference>
<evidence type="ECO:0000313" key="4">
    <source>
        <dbReference type="EMBL" id="MCP8967306.1"/>
    </source>
</evidence>
<comment type="caution">
    <text evidence="4">The sequence shown here is derived from an EMBL/GenBank/DDBJ whole genome shotgun (WGS) entry which is preliminary data.</text>
</comment>
<dbReference type="InterPro" id="IPR000192">
    <property type="entry name" value="Aminotrans_V_dom"/>
</dbReference>
<dbReference type="Proteomes" id="UP001156102">
    <property type="component" value="Unassembled WGS sequence"/>
</dbReference>
<dbReference type="NCBIfam" id="NF002806">
    <property type="entry name" value="PRK02948.1"/>
    <property type="match status" value="1"/>
</dbReference>
<evidence type="ECO:0000313" key="5">
    <source>
        <dbReference type="Proteomes" id="UP001156102"/>
    </source>
</evidence>
<dbReference type="RefSeq" id="WP_254756813.1">
    <property type="nucleotide sequence ID" value="NZ_JANCLT010000001.1"/>
</dbReference>
<keyword evidence="2" id="KW-0663">Pyridoxal phosphate</keyword>
<dbReference type="Gene3D" id="3.40.640.10">
    <property type="entry name" value="Type I PLP-dependent aspartate aminotransferase-like (Major domain)"/>
    <property type="match status" value="1"/>
</dbReference>
<dbReference type="InterPro" id="IPR015422">
    <property type="entry name" value="PyrdxlP-dep_Trfase_small"/>
</dbReference>
<accession>A0AA41X8F0</accession>
<dbReference type="PANTHER" id="PTHR11601">
    <property type="entry name" value="CYSTEINE DESULFURYLASE FAMILY MEMBER"/>
    <property type="match status" value="1"/>
</dbReference>
<dbReference type="InterPro" id="IPR015421">
    <property type="entry name" value="PyrdxlP-dep_Trfase_major"/>
</dbReference>
<dbReference type="PIRSF" id="PIRSF005572">
    <property type="entry name" value="NifS"/>
    <property type="match status" value="1"/>
</dbReference>
<gene>
    <name evidence="4" type="ORF">NK662_01975</name>
</gene>
<dbReference type="GO" id="GO:0003824">
    <property type="term" value="F:catalytic activity"/>
    <property type="evidence" value="ECO:0007669"/>
    <property type="project" value="UniProtKB-ARBA"/>
</dbReference>
<keyword evidence="5" id="KW-1185">Reference proteome</keyword>
<organism evidence="4 5">
    <name type="scientific">Ectobacillus ponti</name>
    <dbReference type="NCBI Taxonomy" id="2961894"/>
    <lineage>
        <taxon>Bacteria</taxon>
        <taxon>Bacillati</taxon>
        <taxon>Bacillota</taxon>
        <taxon>Bacilli</taxon>
        <taxon>Bacillales</taxon>
        <taxon>Bacillaceae</taxon>
        <taxon>Ectobacillus</taxon>
    </lineage>
</organism>